<evidence type="ECO:0000313" key="2">
    <source>
        <dbReference type="EMBL" id="MCR6679857.1"/>
    </source>
</evidence>
<keyword evidence="1" id="KW-0472">Membrane</keyword>
<feature type="non-terminal residue" evidence="2">
    <location>
        <position position="78"/>
    </location>
</feature>
<evidence type="ECO:0000256" key="1">
    <source>
        <dbReference type="SAM" id="Phobius"/>
    </source>
</evidence>
<accession>A0AAW5N4D5</accession>
<evidence type="ECO:0000313" key="3">
    <source>
        <dbReference type="Proteomes" id="UP001206878"/>
    </source>
</evidence>
<organism evidence="2 3">
    <name type="scientific">Escherichia marmotae</name>
    <dbReference type="NCBI Taxonomy" id="1499973"/>
    <lineage>
        <taxon>Bacteria</taxon>
        <taxon>Pseudomonadati</taxon>
        <taxon>Pseudomonadota</taxon>
        <taxon>Gammaproteobacteria</taxon>
        <taxon>Enterobacterales</taxon>
        <taxon>Enterobacteriaceae</taxon>
        <taxon>Escherichia</taxon>
    </lineage>
</organism>
<keyword evidence="1" id="KW-0812">Transmembrane</keyword>
<dbReference type="AlphaFoldDB" id="A0AAW5N4D5"/>
<dbReference type="EMBL" id="JANPXH010001878">
    <property type="protein sequence ID" value="MCR6679857.1"/>
    <property type="molecule type" value="Genomic_DNA"/>
</dbReference>
<feature type="non-terminal residue" evidence="2">
    <location>
        <position position="1"/>
    </location>
</feature>
<proteinExistence type="predicted"/>
<comment type="caution">
    <text evidence="2">The sequence shown here is derived from an EMBL/GenBank/DDBJ whole genome shotgun (WGS) entry which is preliminary data.</text>
</comment>
<sequence>PALFSLFLPMVFIYIGLSFVMSNASSVAMSFVSDKAHGSAVMNFINMGAATVVVLALGSFAMQPILLPMVYLVLCLAM</sequence>
<feature type="transmembrane region" description="Helical" evidence="1">
    <location>
        <begin position="44"/>
        <end position="74"/>
    </location>
</feature>
<keyword evidence="1" id="KW-1133">Transmembrane helix</keyword>
<reference evidence="2" key="1">
    <citation type="submission" date="2022-07" db="EMBL/GenBank/DDBJ databases">
        <title>Diversity of ethanolamine utilization by human commensal Escherichia coli.</title>
        <authorList>
            <person name="Jubelin G."/>
        </authorList>
    </citation>
    <scope>NUCLEOTIDE SEQUENCE</scope>
    <source>
        <strain evidence="2">S1</strain>
    </source>
</reference>
<evidence type="ECO:0008006" key="4">
    <source>
        <dbReference type="Google" id="ProtNLM"/>
    </source>
</evidence>
<gene>
    <name evidence="2" type="ORF">NVV43_31240</name>
</gene>
<feature type="transmembrane region" description="Helical" evidence="1">
    <location>
        <begin position="6"/>
        <end position="32"/>
    </location>
</feature>
<protein>
    <recommendedName>
        <fullName evidence="4">MFS transporter</fullName>
    </recommendedName>
</protein>
<dbReference type="Proteomes" id="UP001206878">
    <property type="component" value="Unassembled WGS sequence"/>
</dbReference>
<name>A0AAW5N4D5_9ESCH</name>